<dbReference type="Pfam" id="PF00144">
    <property type="entry name" value="Beta-lactamase"/>
    <property type="match status" value="1"/>
</dbReference>
<dbReference type="InterPro" id="IPR001466">
    <property type="entry name" value="Beta-lactam-related"/>
</dbReference>
<accession>A0ABW9A8D5</accession>
<evidence type="ECO:0000259" key="1">
    <source>
        <dbReference type="Pfam" id="PF00144"/>
    </source>
</evidence>
<proteinExistence type="predicted"/>
<dbReference type="EMBL" id="JAQQFM010000004">
    <property type="protein sequence ID" value="MFL9924509.1"/>
    <property type="molecule type" value="Genomic_DNA"/>
</dbReference>
<gene>
    <name evidence="2" type="ORF">PQR62_09545</name>
</gene>
<sequence>MSPVTISRATPDTVRSAVVRDGKLIAADPQARPVLWWSFGKTVLAAAALALVRDGRVGLDAPLAAQGYTLRQLLCHTAGIPNYSDLSDYAHAVARKDAPWTVVEMLERVQHQQLQFAPGQGWAYSNTGYLLVRQLIEATVGSDLQSALDMLVFKPLASSDTGDVALAETPEDLLATDCGNPGDYHPRWVYHGLLTGTPASAALLLDRLLDGQLLPAPLLEQMLRMRPLGNTLPGRPGVDFGYGLGMMIAQSGPAGRSIGHTGSGPGSVAAVYRFPERACTVACFAAVGDQAVVEWAAHKTAASLPA</sequence>
<dbReference type="InterPro" id="IPR050491">
    <property type="entry name" value="AmpC-like"/>
</dbReference>
<evidence type="ECO:0000313" key="2">
    <source>
        <dbReference type="EMBL" id="MFL9924509.1"/>
    </source>
</evidence>
<dbReference type="Gene3D" id="3.40.710.10">
    <property type="entry name" value="DD-peptidase/beta-lactamase superfamily"/>
    <property type="match status" value="1"/>
</dbReference>
<dbReference type="SUPFAM" id="SSF56601">
    <property type="entry name" value="beta-lactamase/transpeptidase-like"/>
    <property type="match status" value="1"/>
</dbReference>
<dbReference type="PANTHER" id="PTHR46825:SF7">
    <property type="entry name" value="D-ALANYL-D-ALANINE CARBOXYPEPTIDASE"/>
    <property type="match status" value="1"/>
</dbReference>
<dbReference type="RefSeq" id="WP_408157228.1">
    <property type="nucleotide sequence ID" value="NZ_JAQQFM010000004.1"/>
</dbReference>
<organism evidence="2 3">
    <name type="scientific">Herbaspirillum lusitanum</name>
    <dbReference type="NCBI Taxonomy" id="213312"/>
    <lineage>
        <taxon>Bacteria</taxon>
        <taxon>Pseudomonadati</taxon>
        <taxon>Pseudomonadota</taxon>
        <taxon>Betaproteobacteria</taxon>
        <taxon>Burkholderiales</taxon>
        <taxon>Oxalobacteraceae</taxon>
        <taxon>Herbaspirillum</taxon>
    </lineage>
</organism>
<dbReference type="GO" id="GO:0016787">
    <property type="term" value="F:hydrolase activity"/>
    <property type="evidence" value="ECO:0007669"/>
    <property type="project" value="UniProtKB-KW"/>
</dbReference>
<keyword evidence="2" id="KW-0378">Hydrolase</keyword>
<feature type="domain" description="Beta-lactamase-related" evidence="1">
    <location>
        <begin position="17"/>
        <end position="282"/>
    </location>
</feature>
<name>A0ABW9A8D5_9BURK</name>
<protein>
    <submittedName>
        <fullName evidence="2">Serine hydrolase</fullName>
    </submittedName>
</protein>
<reference evidence="2 3" key="1">
    <citation type="journal article" date="2024" name="Chem. Sci.">
        <title>Discovery of megapolipeptins by genome mining of a Burkholderiales bacteria collection.</title>
        <authorList>
            <person name="Paulo B.S."/>
            <person name="Recchia M.J.J."/>
            <person name="Lee S."/>
            <person name="Fergusson C.H."/>
            <person name="Romanowski S.B."/>
            <person name="Hernandez A."/>
            <person name="Krull N."/>
            <person name="Liu D.Y."/>
            <person name="Cavanagh H."/>
            <person name="Bos A."/>
            <person name="Gray C.A."/>
            <person name="Murphy B.T."/>
            <person name="Linington R.G."/>
            <person name="Eustaquio A.S."/>
        </authorList>
    </citation>
    <scope>NUCLEOTIDE SEQUENCE [LARGE SCALE GENOMIC DNA]</scope>
    <source>
        <strain evidence="2 3">RL21-008-BIB-A</strain>
    </source>
</reference>
<dbReference type="InterPro" id="IPR012338">
    <property type="entry name" value="Beta-lactam/transpept-like"/>
</dbReference>
<dbReference type="PANTHER" id="PTHR46825">
    <property type="entry name" value="D-ALANYL-D-ALANINE-CARBOXYPEPTIDASE/ENDOPEPTIDASE AMPH"/>
    <property type="match status" value="1"/>
</dbReference>
<keyword evidence="3" id="KW-1185">Reference proteome</keyword>
<comment type="caution">
    <text evidence="2">The sequence shown here is derived from an EMBL/GenBank/DDBJ whole genome shotgun (WGS) entry which is preliminary data.</text>
</comment>
<dbReference type="Proteomes" id="UP001629246">
    <property type="component" value="Unassembled WGS sequence"/>
</dbReference>
<evidence type="ECO:0000313" key="3">
    <source>
        <dbReference type="Proteomes" id="UP001629246"/>
    </source>
</evidence>